<protein>
    <submittedName>
        <fullName evidence="2">Uncharacterized protein</fullName>
    </submittedName>
</protein>
<sequence>MRRRGWGSRNHGCPISPRKASAVEQAAGREPLPYAAKKAGAALSDTETVFLGDLSSFASSFEPQFTAKSGRPNRRTNLRIQWKPRPVG</sequence>
<evidence type="ECO:0000313" key="3">
    <source>
        <dbReference type="Proteomes" id="UP000821837"/>
    </source>
</evidence>
<name>A0A9D4PTL9_RHISA</name>
<reference evidence="2" key="1">
    <citation type="journal article" date="2020" name="Cell">
        <title>Large-Scale Comparative Analyses of Tick Genomes Elucidate Their Genetic Diversity and Vector Capacities.</title>
        <authorList>
            <consortium name="Tick Genome and Microbiome Consortium (TIGMIC)"/>
            <person name="Jia N."/>
            <person name="Wang J."/>
            <person name="Shi W."/>
            <person name="Du L."/>
            <person name="Sun Y."/>
            <person name="Zhan W."/>
            <person name="Jiang J.F."/>
            <person name="Wang Q."/>
            <person name="Zhang B."/>
            <person name="Ji P."/>
            <person name="Bell-Sakyi L."/>
            <person name="Cui X.M."/>
            <person name="Yuan T.T."/>
            <person name="Jiang B.G."/>
            <person name="Yang W.F."/>
            <person name="Lam T.T."/>
            <person name="Chang Q.C."/>
            <person name="Ding S.J."/>
            <person name="Wang X.J."/>
            <person name="Zhu J.G."/>
            <person name="Ruan X.D."/>
            <person name="Zhao L."/>
            <person name="Wei J.T."/>
            <person name="Ye R.Z."/>
            <person name="Que T.C."/>
            <person name="Du C.H."/>
            <person name="Zhou Y.H."/>
            <person name="Cheng J.X."/>
            <person name="Dai P.F."/>
            <person name="Guo W.B."/>
            <person name="Han X.H."/>
            <person name="Huang E.J."/>
            <person name="Li L.F."/>
            <person name="Wei W."/>
            <person name="Gao Y.C."/>
            <person name="Liu J.Z."/>
            <person name="Shao H.Z."/>
            <person name="Wang X."/>
            <person name="Wang C.C."/>
            <person name="Yang T.C."/>
            <person name="Huo Q.B."/>
            <person name="Li W."/>
            <person name="Chen H.Y."/>
            <person name="Chen S.E."/>
            <person name="Zhou L.G."/>
            <person name="Ni X.B."/>
            <person name="Tian J.H."/>
            <person name="Sheng Y."/>
            <person name="Liu T."/>
            <person name="Pan Y.S."/>
            <person name="Xia L.Y."/>
            <person name="Li J."/>
            <person name="Zhao F."/>
            <person name="Cao W.C."/>
        </authorList>
    </citation>
    <scope>NUCLEOTIDE SEQUENCE</scope>
    <source>
        <strain evidence="2">Rsan-2018</strain>
    </source>
</reference>
<evidence type="ECO:0000313" key="2">
    <source>
        <dbReference type="EMBL" id="KAH7952306.1"/>
    </source>
</evidence>
<feature type="region of interest" description="Disordered" evidence="1">
    <location>
        <begin position="64"/>
        <end position="88"/>
    </location>
</feature>
<dbReference type="Proteomes" id="UP000821837">
    <property type="component" value="Chromosome 5"/>
</dbReference>
<dbReference type="EMBL" id="JABSTV010001251">
    <property type="protein sequence ID" value="KAH7952306.1"/>
    <property type="molecule type" value="Genomic_DNA"/>
</dbReference>
<keyword evidence="3" id="KW-1185">Reference proteome</keyword>
<reference evidence="2" key="2">
    <citation type="submission" date="2021-09" db="EMBL/GenBank/DDBJ databases">
        <authorList>
            <person name="Jia N."/>
            <person name="Wang J."/>
            <person name="Shi W."/>
            <person name="Du L."/>
            <person name="Sun Y."/>
            <person name="Zhan W."/>
            <person name="Jiang J."/>
            <person name="Wang Q."/>
            <person name="Zhang B."/>
            <person name="Ji P."/>
            <person name="Sakyi L.B."/>
            <person name="Cui X."/>
            <person name="Yuan T."/>
            <person name="Jiang B."/>
            <person name="Yang W."/>
            <person name="Lam T.T.-Y."/>
            <person name="Chang Q."/>
            <person name="Ding S."/>
            <person name="Wang X."/>
            <person name="Zhu J."/>
            <person name="Ruan X."/>
            <person name="Zhao L."/>
            <person name="Wei J."/>
            <person name="Que T."/>
            <person name="Du C."/>
            <person name="Cheng J."/>
            <person name="Dai P."/>
            <person name="Han X."/>
            <person name="Huang E."/>
            <person name="Gao Y."/>
            <person name="Liu J."/>
            <person name="Shao H."/>
            <person name="Ye R."/>
            <person name="Li L."/>
            <person name="Wei W."/>
            <person name="Wang X."/>
            <person name="Wang C."/>
            <person name="Huo Q."/>
            <person name="Li W."/>
            <person name="Guo W."/>
            <person name="Chen H."/>
            <person name="Chen S."/>
            <person name="Zhou L."/>
            <person name="Zhou L."/>
            <person name="Ni X."/>
            <person name="Tian J."/>
            <person name="Zhou Y."/>
            <person name="Sheng Y."/>
            <person name="Liu T."/>
            <person name="Pan Y."/>
            <person name="Xia L."/>
            <person name="Li J."/>
            <person name="Zhao F."/>
            <person name="Cao W."/>
        </authorList>
    </citation>
    <scope>NUCLEOTIDE SEQUENCE</scope>
    <source>
        <strain evidence="2">Rsan-2018</strain>
        <tissue evidence="2">Larvae</tissue>
    </source>
</reference>
<proteinExistence type="predicted"/>
<feature type="region of interest" description="Disordered" evidence="1">
    <location>
        <begin position="1"/>
        <end position="26"/>
    </location>
</feature>
<organism evidence="2 3">
    <name type="scientific">Rhipicephalus sanguineus</name>
    <name type="common">Brown dog tick</name>
    <name type="synonym">Ixodes sanguineus</name>
    <dbReference type="NCBI Taxonomy" id="34632"/>
    <lineage>
        <taxon>Eukaryota</taxon>
        <taxon>Metazoa</taxon>
        <taxon>Ecdysozoa</taxon>
        <taxon>Arthropoda</taxon>
        <taxon>Chelicerata</taxon>
        <taxon>Arachnida</taxon>
        <taxon>Acari</taxon>
        <taxon>Parasitiformes</taxon>
        <taxon>Ixodida</taxon>
        <taxon>Ixodoidea</taxon>
        <taxon>Ixodidae</taxon>
        <taxon>Rhipicephalinae</taxon>
        <taxon>Rhipicephalus</taxon>
        <taxon>Rhipicephalus</taxon>
    </lineage>
</organism>
<comment type="caution">
    <text evidence="2">The sequence shown here is derived from an EMBL/GenBank/DDBJ whole genome shotgun (WGS) entry which is preliminary data.</text>
</comment>
<evidence type="ECO:0000256" key="1">
    <source>
        <dbReference type="SAM" id="MobiDB-lite"/>
    </source>
</evidence>
<accession>A0A9D4PTL9</accession>
<gene>
    <name evidence="2" type="ORF">HPB52_021445</name>
</gene>
<dbReference type="AlphaFoldDB" id="A0A9D4PTL9"/>